<dbReference type="OrthoDB" id="330490at2157"/>
<protein>
    <submittedName>
        <fullName evidence="3">DNA binding protein</fullName>
    </submittedName>
</protein>
<dbReference type="SUPFAM" id="SSF46785">
    <property type="entry name" value="Winged helix' DNA-binding domain"/>
    <property type="match status" value="1"/>
</dbReference>
<proteinExistence type="predicted"/>
<organism evidence="3 4">
    <name type="scientific">Natrialba hulunbeirensis JCM 10989</name>
    <dbReference type="NCBI Taxonomy" id="1227493"/>
    <lineage>
        <taxon>Archaea</taxon>
        <taxon>Methanobacteriati</taxon>
        <taxon>Methanobacteriota</taxon>
        <taxon>Stenosarchaea group</taxon>
        <taxon>Halobacteria</taxon>
        <taxon>Halobacteriales</taxon>
        <taxon>Natrialbaceae</taxon>
        <taxon>Natrialba</taxon>
    </lineage>
</organism>
<evidence type="ECO:0000313" key="4">
    <source>
        <dbReference type="Proteomes" id="UP000011519"/>
    </source>
</evidence>
<name>M0A547_9EURY</name>
<evidence type="ECO:0000259" key="2">
    <source>
        <dbReference type="Pfam" id="PF25213"/>
    </source>
</evidence>
<dbReference type="InterPro" id="IPR036390">
    <property type="entry name" value="WH_DNA-bd_sf"/>
</dbReference>
<dbReference type="InterPro" id="IPR057527">
    <property type="entry name" value="HVO_A0261-like_N"/>
</dbReference>
<gene>
    <name evidence="3" type="ORF">C483_05838</name>
</gene>
<dbReference type="InterPro" id="IPR013561">
    <property type="entry name" value="FilR1_middle_dom"/>
</dbReference>
<sequence length="269" mass="30372">MLPHNADTALDDIEFLARSPHRVTVLESLAKHPQSRAALRTETGASMSTVGRTLREFEARNWIVRDGDEYRATQLGSFVAAGLSDLLERIETERTLRDVWEWLPIEANEFPIEIGADAVVTVAETSDPYRPVNRFVELLRETNTFRFLGFDLGLLNPCREEFCQRILDGMETEIIDPPHVAAAVRRTYPELSKAALESGNLTVLLHREVPPYGISLFDHRVGISGYNQDSGTVKVFVDTETPAARRWAEDTYEQFRHEAHPLATGPELE</sequence>
<dbReference type="RefSeq" id="WP_006652408.1">
    <property type="nucleotide sequence ID" value="NZ_AOIM01000014.1"/>
</dbReference>
<comment type="caution">
    <text evidence="3">The sequence shown here is derived from an EMBL/GenBank/DDBJ whole genome shotgun (WGS) entry which is preliminary data.</text>
</comment>
<dbReference type="EMBL" id="AOIM01000014">
    <property type="protein sequence ID" value="ELY93461.1"/>
    <property type="molecule type" value="Genomic_DNA"/>
</dbReference>
<dbReference type="Proteomes" id="UP000011519">
    <property type="component" value="Unassembled WGS sequence"/>
</dbReference>
<dbReference type="STRING" id="1227493.C483_05838"/>
<reference evidence="3 4" key="1">
    <citation type="journal article" date="2014" name="PLoS Genet.">
        <title>Phylogenetically driven sequencing of extremely halophilic archaea reveals strategies for static and dynamic osmo-response.</title>
        <authorList>
            <person name="Becker E.A."/>
            <person name="Seitzer P.M."/>
            <person name="Tritt A."/>
            <person name="Larsen D."/>
            <person name="Krusor M."/>
            <person name="Yao A.I."/>
            <person name="Wu D."/>
            <person name="Madern D."/>
            <person name="Eisen J.A."/>
            <person name="Darling A.E."/>
            <person name="Facciotti M.T."/>
        </authorList>
    </citation>
    <scope>NUCLEOTIDE SEQUENCE [LARGE SCALE GENOMIC DNA]</scope>
    <source>
        <strain evidence="3 4">JCM 10989</strain>
    </source>
</reference>
<evidence type="ECO:0000313" key="3">
    <source>
        <dbReference type="EMBL" id="ELY93461.1"/>
    </source>
</evidence>
<dbReference type="AlphaFoldDB" id="M0A547"/>
<accession>M0A547</accession>
<dbReference type="Pfam" id="PF25213">
    <property type="entry name" value="HVO_A0261_N"/>
    <property type="match status" value="1"/>
</dbReference>
<dbReference type="Pfam" id="PF08350">
    <property type="entry name" value="FilR1_middle"/>
    <property type="match status" value="1"/>
</dbReference>
<dbReference type="PATRIC" id="fig|1227493.4.peg.1140"/>
<keyword evidence="4" id="KW-1185">Reference proteome</keyword>
<feature type="domain" description="Methanogenesis regulatory protein FilR1 middle" evidence="1">
    <location>
        <begin position="128"/>
        <end position="257"/>
    </location>
</feature>
<evidence type="ECO:0000259" key="1">
    <source>
        <dbReference type="Pfam" id="PF08350"/>
    </source>
</evidence>
<feature type="domain" description="HVO-A0261-like N-terminal" evidence="2">
    <location>
        <begin position="11"/>
        <end position="94"/>
    </location>
</feature>